<dbReference type="GO" id="GO:0016787">
    <property type="term" value="F:hydrolase activity"/>
    <property type="evidence" value="ECO:0007669"/>
    <property type="project" value="UniProtKB-KW"/>
</dbReference>
<dbReference type="OrthoDB" id="63519at2"/>
<gene>
    <name evidence="2" type="ORF">KTT_21320</name>
</gene>
<accession>A0A401ZZK3</accession>
<dbReference type="PANTHER" id="PTHR43798:SF33">
    <property type="entry name" value="HYDROLASE, PUTATIVE (AFU_ORTHOLOGUE AFUA_2G14860)-RELATED"/>
    <property type="match status" value="1"/>
</dbReference>
<dbReference type="InterPro" id="IPR029058">
    <property type="entry name" value="AB_hydrolase_fold"/>
</dbReference>
<dbReference type="Proteomes" id="UP000287352">
    <property type="component" value="Unassembled WGS sequence"/>
</dbReference>
<dbReference type="Gene3D" id="3.40.50.1820">
    <property type="entry name" value="alpha/beta hydrolase"/>
    <property type="match status" value="1"/>
</dbReference>
<proteinExistence type="predicted"/>
<keyword evidence="3" id="KW-1185">Reference proteome</keyword>
<evidence type="ECO:0000313" key="2">
    <source>
        <dbReference type="EMBL" id="GCE12273.1"/>
    </source>
</evidence>
<dbReference type="GO" id="GO:0016020">
    <property type="term" value="C:membrane"/>
    <property type="evidence" value="ECO:0007669"/>
    <property type="project" value="TreeGrafter"/>
</dbReference>
<dbReference type="PANTHER" id="PTHR43798">
    <property type="entry name" value="MONOACYLGLYCEROL LIPASE"/>
    <property type="match status" value="1"/>
</dbReference>
<comment type="caution">
    <text evidence="2">The sequence shown here is derived from an EMBL/GenBank/DDBJ whole genome shotgun (WGS) entry which is preliminary data.</text>
</comment>
<dbReference type="EMBL" id="BIFR01000001">
    <property type="protein sequence ID" value="GCE12273.1"/>
    <property type="molecule type" value="Genomic_DNA"/>
</dbReference>
<name>A0A401ZZK3_9CHLR</name>
<protein>
    <submittedName>
        <fullName evidence="2">Alpha/beta hydrolase</fullName>
    </submittedName>
</protein>
<dbReference type="RefSeq" id="WP_126579908.1">
    <property type="nucleotide sequence ID" value="NZ_BIFR01000001.1"/>
</dbReference>
<keyword evidence="2" id="KW-0378">Hydrolase</keyword>
<organism evidence="2 3">
    <name type="scientific">Tengunoibacter tsumagoiensis</name>
    <dbReference type="NCBI Taxonomy" id="2014871"/>
    <lineage>
        <taxon>Bacteria</taxon>
        <taxon>Bacillati</taxon>
        <taxon>Chloroflexota</taxon>
        <taxon>Ktedonobacteria</taxon>
        <taxon>Ktedonobacterales</taxon>
        <taxon>Dictyobacteraceae</taxon>
        <taxon>Tengunoibacter</taxon>
    </lineage>
</organism>
<evidence type="ECO:0000259" key="1">
    <source>
        <dbReference type="Pfam" id="PF12697"/>
    </source>
</evidence>
<dbReference type="AlphaFoldDB" id="A0A401ZZK3"/>
<dbReference type="SUPFAM" id="SSF53474">
    <property type="entry name" value="alpha/beta-Hydrolases"/>
    <property type="match status" value="1"/>
</dbReference>
<dbReference type="InterPro" id="IPR000073">
    <property type="entry name" value="AB_hydrolase_1"/>
</dbReference>
<evidence type="ECO:0000313" key="3">
    <source>
        <dbReference type="Proteomes" id="UP000287352"/>
    </source>
</evidence>
<reference evidence="3" key="1">
    <citation type="submission" date="2018-12" db="EMBL/GenBank/DDBJ databases">
        <title>Tengunoibacter tsumagoiensis gen. nov., sp. nov., Dictyobacter kobayashii sp. nov., D. alpinus sp. nov., and D. joshuensis sp. nov. and description of Dictyobacteraceae fam. nov. within the order Ktedonobacterales isolated from Tengu-no-mugimeshi.</title>
        <authorList>
            <person name="Wang C.M."/>
            <person name="Zheng Y."/>
            <person name="Sakai Y."/>
            <person name="Toyoda A."/>
            <person name="Minakuchi Y."/>
            <person name="Abe K."/>
            <person name="Yokota A."/>
            <person name="Yabe S."/>
        </authorList>
    </citation>
    <scope>NUCLEOTIDE SEQUENCE [LARGE SCALE GENOMIC DNA]</scope>
    <source>
        <strain evidence="3">Uno3</strain>
    </source>
</reference>
<dbReference type="Pfam" id="PF12697">
    <property type="entry name" value="Abhydrolase_6"/>
    <property type="match status" value="1"/>
</dbReference>
<sequence>MKNVRSQDGTVIAFDQSGEGPAIILVLGAFNDHFTGSALAERLSKHFTVFNVDRRARGESSDTAPYAIEREIEDIAALIDEAGGSASVFGYSSGAVLSLMAAEQGLPITKLALYEPPFLLEQGLAERSRTAATRLSELLSQGLRGEAVELYQTDLVGIPAEIVAQLRNAPFRPSLEAIAQSLVYDAIILGKMDLLASRLSSIAVPTLLISGEASPAMLSDAAQAITDALPHAQHRRLPGQTHDLVAEILAPVLETFLLN</sequence>
<feature type="domain" description="AB hydrolase-1" evidence="1">
    <location>
        <begin position="27"/>
        <end position="244"/>
    </location>
</feature>
<dbReference type="InterPro" id="IPR050266">
    <property type="entry name" value="AB_hydrolase_sf"/>
</dbReference>